<evidence type="ECO:0000313" key="4">
    <source>
        <dbReference type="Proteomes" id="UP000271700"/>
    </source>
</evidence>
<evidence type="ECO:0000313" key="3">
    <source>
        <dbReference type="EMBL" id="RLK10581.1"/>
    </source>
</evidence>
<dbReference type="Pfam" id="PF09832">
    <property type="entry name" value="DUF2059"/>
    <property type="match status" value="1"/>
</dbReference>
<dbReference type="InterPro" id="IPR018637">
    <property type="entry name" value="DUF2059"/>
</dbReference>
<dbReference type="EMBL" id="RCCT01000001">
    <property type="protein sequence ID" value="RLK10581.1"/>
    <property type="molecule type" value="Genomic_DNA"/>
</dbReference>
<comment type="caution">
    <text evidence="3">The sequence shown here is derived from an EMBL/GenBank/DDBJ whole genome shotgun (WGS) entry which is preliminary data.</text>
</comment>
<protein>
    <submittedName>
        <fullName evidence="3">Uncharacterized protein DUF2059</fullName>
    </submittedName>
</protein>
<keyword evidence="1" id="KW-0732">Signal</keyword>
<feature type="signal peptide" evidence="1">
    <location>
        <begin position="1"/>
        <end position="18"/>
    </location>
</feature>
<gene>
    <name evidence="3" type="ORF">CLV75_0558</name>
</gene>
<proteinExistence type="predicted"/>
<keyword evidence="4" id="KW-1185">Reference proteome</keyword>
<evidence type="ECO:0000259" key="2">
    <source>
        <dbReference type="Pfam" id="PF09832"/>
    </source>
</evidence>
<feature type="domain" description="DUF2059" evidence="2">
    <location>
        <begin position="88"/>
        <end position="129"/>
    </location>
</feature>
<dbReference type="AlphaFoldDB" id="A0A497ZQG4"/>
<dbReference type="Proteomes" id="UP000271700">
    <property type="component" value="Unassembled WGS sequence"/>
</dbReference>
<dbReference type="STRING" id="981384.GCA_000192475_03229"/>
<reference evidence="3 4" key="1">
    <citation type="submission" date="2018-10" db="EMBL/GenBank/DDBJ databases">
        <title>Genomic Encyclopedia of Archaeal and Bacterial Type Strains, Phase II (KMG-II): from individual species to whole genera.</title>
        <authorList>
            <person name="Goeker M."/>
        </authorList>
    </citation>
    <scope>NUCLEOTIDE SEQUENCE [LARGE SCALE GENOMIC DNA]</scope>
    <source>
        <strain evidence="3 4">DSM 29317</strain>
    </source>
</reference>
<feature type="chain" id="PRO_5019831881" evidence="1">
    <location>
        <begin position="19"/>
        <end position="268"/>
    </location>
</feature>
<name>A0A497ZQG4_9RHOB</name>
<accession>A0A497ZQG4</accession>
<dbReference type="RefSeq" id="WP_010440084.1">
    <property type="nucleotide sequence ID" value="NZ_AEYW01000006.1"/>
</dbReference>
<sequence>MRVLAAAILLVVWAVPLAANQQAERLMQAMHLSDFLEILSEEGLAQGLSIDESMLGGAGGSYFQAQVAELYDPSSMYERLSQSVGRIMTNAQLEQSSIFFESDLGQSIVSLENSARKALADDTIDQMARTAYFETDREDMFFRLVDEYVQVNDLIEQNVRGTISADFSFYRGLASGQNGSLDEATVLDELLSQHEQTKAETTEWMYSFLLLAYRPLSETQLRENIAFSRTDAGRALNAALFKSFDEMLNSISYQLGQAVAQAMSASEL</sequence>
<evidence type="ECO:0000256" key="1">
    <source>
        <dbReference type="SAM" id="SignalP"/>
    </source>
</evidence>
<organism evidence="3 4">
    <name type="scientific">Ruegeria conchae</name>
    <dbReference type="NCBI Taxonomy" id="981384"/>
    <lineage>
        <taxon>Bacteria</taxon>
        <taxon>Pseudomonadati</taxon>
        <taxon>Pseudomonadota</taxon>
        <taxon>Alphaproteobacteria</taxon>
        <taxon>Rhodobacterales</taxon>
        <taxon>Roseobacteraceae</taxon>
        <taxon>Ruegeria</taxon>
    </lineage>
</organism>
<dbReference type="OrthoDB" id="7841298at2"/>